<accession>A0A066XF43</accession>
<dbReference type="HOGENOM" id="CLU_040819_0_0_1"/>
<dbReference type="OMA" id="VCCASHT"/>
<keyword evidence="3" id="KW-1185">Reference proteome</keyword>
<feature type="region of interest" description="Disordered" evidence="1">
    <location>
        <begin position="104"/>
        <end position="186"/>
    </location>
</feature>
<name>A0A066XF43_COLSU</name>
<evidence type="ECO:0000313" key="2">
    <source>
        <dbReference type="EMBL" id="KDN67562.1"/>
    </source>
</evidence>
<sequence>MFFSCRPRPAPRPPRPPCMYAGCSHRALRCDSKSEGKAILSLYCKDRQHPARNPPLILSGGIGLANDGLQTRKTAAAKTMAARTNASAATPARTGHTVRNTFLQTPASPRGATRSAPLAPRCALTTPPYASSPAAATLAPTTASTAPPTPAPTATARASSTAGTGARTTGSAGRQAAAIRGPSRRAAGSRTSAGIVSFLSPCLFLGDRVGVETLTRVCFFLPDLPAACIAPGCPGTVKGGMRFCPQHECIYPPCREQKDNAADPSRLYCASHTCSSHACPQPAADLAGPPAARYCVTHKCAGPGCGHPAKPAGRHCALHACLRESCPSPRAADPLTVPGSQFCAAHECRTVGCRAAARPDGSYCEGAHACAVPGCPAPRGGGGGGDVEKAITPTAMWMASVCCASHTAKIARDNAAAWGFHTGSGEGRGGVPAPQRFSYHSQTEEALGQRLKEERERLEREARLDHETRAWHPAEGRDVVRGGEAAVVGLGARGRGLRRGRSGSGDSGFGGSPDVSDSTSSNTFVS</sequence>
<gene>
    <name evidence="2" type="ORF">CSUB01_03616</name>
</gene>
<reference evidence="3" key="1">
    <citation type="journal article" date="2014" name="Genome Announc.">
        <title>Draft genome sequence of Colletotrichum sublineola, a destructive pathogen of cultivated sorghum.</title>
        <authorList>
            <person name="Baroncelli R."/>
            <person name="Sanz-Martin J.M."/>
            <person name="Rech G.E."/>
            <person name="Sukno S.A."/>
            <person name="Thon M.R."/>
        </authorList>
    </citation>
    <scope>NUCLEOTIDE SEQUENCE [LARGE SCALE GENOMIC DNA]</scope>
    <source>
        <strain evidence="3">TX430BB</strain>
    </source>
</reference>
<proteinExistence type="predicted"/>
<protein>
    <submittedName>
        <fullName evidence="2">Uncharacterized protein</fullName>
    </submittedName>
</protein>
<comment type="caution">
    <text evidence="2">The sequence shown here is derived from an EMBL/GenBank/DDBJ whole genome shotgun (WGS) entry which is preliminary data.</text>
</comment>
<feature type="compositionally biased region" description="Gly residues" evidence="1">
    <location>
        <begin position="502"/>
        <end position="511"/>
    </location>
</feature>
<feature type="compositionally biased region" description="Low complexity" evidence="1">
    <location>
        <begin position="123"/>
        <end position="178"/>
    </location>
</feature>
<organism evidence="2 3">
    <name type="scientific">Colletotrichum sublineola</name>
    <name type="common">Sorghum anthracnose fungus</name>
    <dbReference type="NCBI Taxonomy" id="1173701"/>
    <lineage>
        <taxon>Eukaryota</taxon>
        <taxon>Fungi</taxon>
        <taxon>Dikarya</taxon>
        <taxon>Ascomycota</taxon>
        <taxon>Pezizomycotina</taxon>
        <taxon>Sordariomycetes</taxon>
        <taxon>Hypocreomycetidae</taxon>
        <taxon>Glomerellales</taxon>
        <taxon>Glomerellaceae</taxon>
        <taxon>Colletotrichum</taxon>
        <taxon>Colletotrichum graminicola species complex</taxon>
    </lineage>
</organism>
<dbReference type="AlphaFoldDB" id="A0A066XF43"/>
<dbReference type="OrthoDB" id="4847120at2759"/>
<dbReference type="eggNOG" id="ENOG502RAD4">
    <property type="taxonomic scope" value="Eukaryota"/>
</dbReference>
<evidence type="ECO:0000313" key="3">
    <source>
        <dbReference type="Proteomes" id="UP000027238"/>
    </source>
</evidence>
<dbReference type="EMBL" id="JMSE01000791">
    <property type="protein sequence ID" value="KDN67562.1"/>
    <property type="molecule type" value="Genomic_DNA"/>
</dbReference>
<dbReference type="Proteomes" id="UP000027238">
    <property type="component" value="Unassembled WGS sequence"/>
</dbReference>
<feature type="region of interest" description="Disordered" evidence="1">
    <location>
        <begin position="490"/>
        <end position="526"/>
    </location>
</feature>
<evidence type="ECO:0000256" key="1">
    <source>
        <dbReference type="SAM" id="MobiDB-lite"/>
    </source>
</evidence>